<evidence type="ECO:0000256" key="2">
    <source>
        <dbReference type="ARBA" id="ARBA00009759"/>
    </source>
</evidence>
<sequence>MAEVPADLSAFADELADAAGAVIRKYWRTRVEVISKDARLDVFADEPVTIADRESERVMRDMIEQRYPAHAILGEEHGAKGDGRTSEWAWVLDPVDGTKSFITGKPLFGTLIALLNYGKPVLGVIDQCVLKERWKGTSTKTTFNGRPCSTDDCTSLQEAMVYATTPEMFAPGLETRAWNYLSSRCKRALYGCDCYAYGLCASGSVQLVCEADLMPYDYLAVVPVVLGAGGVMTDWEGRPLTLPNHDLSKGRVLCAANSKLHSEALAALRKAPPFSRAARDAFLLGVACGVAAMAFLRGRK</sequence>
<dbReference type="CDD" id="cd01641">
    <property type="entry name" value="Bacterial_IMPase_like_1"/>
    <property type="match status" value="1"/>
</dbReference>
<protein>
    <recommendedName>
        <fullName evidence="9">Histidinol-phosphatase</fullName>
    </recommendedName>
</protein>
<reference evidence="7" key="1">
    <citation type="submission" date="2021-11" db="EMBL/GenBank/DDBJ databases">
        <authorList>
            <consortium name="Genoscope - CEA"/>
            <person name="William W."/>
        </authorList>
    </citation>
    <scope>NUCLEOTIDE SEQUENCE</scope>
</reference>
<dbReference type="Gene3D" id="3.30.540.10">
    <property type="entry name" value="Fructose-1,6-Bisphosphatase, subunit A, domain 1"/>
    <property type="match status" value="1"/>
</dbReference>
<dbReference type="PRINTS" id="PR00377">
    <property type="entry name" value="IMPHPHTASES"/>
</dbReference>
<proteinExistence type="inferred from homology"/>
<dbReference type="GO" id="GO:0046872">
    <property type="term" value="F:metal ion binding"/>
    <property type="evidence" value="ECO:0007669"/>
    <property type="project" value="UniProtKB-KW"/>
</dbReference>
<dbReference type="Proteomes" id="UP000789595">
    <property type="component" value="Unassembled WGS sequence"/>
</dbReference>
<dbReference type="OrthoDB" id="10254945at2759"/>
<evidence type="ECO:0000313" key="7">
    <source>
        <dbReference type="EMBL" id="CAH0366495.1"/>
    </source>
</evidence>
<evidence type="ECO:0000256" key="3">
    <source>
        <dbReference type="ARBA" id="ARBA00022723"/>
    </source>
</evidence>
<feature type="binding site" evidence="6">
    <location>
        <position position="93"/>
    </location>
    <ligand>
        <name>Mg(2+)</name>
        <dbReference type="ChEBI" id="CHEBI:18420"/>
        <label>2</label>
    </ligand>
</feature>
<evidence type="ECO:0000313" key="8">
    <source>
        <dbReference type="Proteomes" id="UP000789595"/>
    </source>
</evidence>
<name>A0A8J2WFJ9_9STRA</name>
<comment type="cofactor">
    <cofactor evidence="1 6">
        <name>Mg(2+)</name>
        <dbReference type="ChEBI" id="CHEBI:18420"/>
    </cofactor>
</comment>
<feature type="binding site" evidence="6">
    <location>
        <position position="96"/>
    </location>
    <ligand>
        <name>Mg(2+)</name>
        <dbReference type="ChEBI" id="CHEBI:18420"/>
        <label>1</label>
        <note>catalytic</note>
    </ligand>
</feature>
<keyword evidence="8" id="KW-1185">Reference proteome</keyword>
<gene>
    <name evidence="7" type="ORF">PECAL_1P29910</name>
</gene>
<dbReference type="PROSITE" id="PS00629">
    <property type="entry name" value="IMP_1"/>
    <property type="match status" value="1"/>
</dbReference>
<dbReference type="FunFam" id="3.30.540.10:FF:000030">
    <property type="entry name" value="Inositol monophosphatase"/>
    <property type="match status" value="1"/>
</dbReference>
<feature type="binding site" evidence="6">
    <location>
        <position position="75"/>
    </location>
    <ligand>
        <name>Mg(2+)</name>
        <dbReference type="ChEBI" id="CHEBI:18420"/>
        <label>1</label>
        <note>catalytic</note>
    </ligand>
</feature>
<accession>A0A8J2WFJ9</accession>
<keyword evidence="5 6" id="KW-0460">Magnesium</keyword>
<dbReference type="InterPro" id="IPR000760">
    <property type="entry name" value="Inositol_monophosphatase-like"/>
</dbReference>
<dbReference type="Pfam" id="PF00459">
    <property type="entry name" value="Inositol_P"/>
    <property type="match status" value="1"/>
</dbReference>
<comment type="caution">
    <text evidence="7">The sequence shown here is derived from an EMBL/GenBank/DDBJ whole genome shotgun (WGS) entry which is preliminary data.</text>
</comment>
<dbReference type="InterPro" id="IPR020583">
    <property type="entry name" value="Inositol_monoP_metal-BS"/>
</dbReference>
<feature type="binding site" evidence="6">
    <location>
        <position position="217"/>
    </location>
    <ligand>
        <name>Mg(2+)</name>
        <dbReference type="ChEBI" id="CHEBI:18420"/>
        <label>1</label>
        <note>catalytic</note>
    </ligand>
</feature>
<dbReference type="GO" id="GO:0000105">
    <property type="term" value="P:L-histidine biosynthetic process"/>
    <property type="evidence" value="ECO:0007669"/>
    <property type="project" value="TreeGrafter"/>
</dbReference>
<keyword evidence="3 6" id="KW-0479">Metal-binding</keyword>
<evidence type="ECO:0000256" key="6">
    <source>
        <dbReference type="PIRSR" id="PIRSR600760-2"/>
    </source>
</evidence>
<dbReference type="AlphaFoldDB" id="A0A8J2WFJ9"/>
<evidence type="ECO:0008006" key="9">
    <source>
        <dbReference type="Google" id="ProtNLM"/>
    </source>
</evidence>
<keyword evidence="4" id="KW-0378">Hydrolase</keyword>
<evidence type="ECO:0000256" key="4">
    <source>
        <dbReference type="ARBA" id="ARBA00022801"/>
    </source>
</evidence>
<dbReference type="Gene3D" id="3.40.190.80">
    <property type="match status" value="1"/>
</dbReference>
<evidence type="ECO:0000256" key="1">
    <source>
        <dbReference type="ARBA" id="ARBA00001946"/>
    </source>
</evidence>
<dbReference type="InterPro" id="IPR051090">
    <property type="entry name" value="Inositol_monoP_superfamily"/>
</dbReference>
<dbReference type="PANTHER" id="PTHR43200">
    <property type="entry name" value="PHOSPHATASE"/>
    <property type="match status" value="1"/>
</dbReference>
<dbReference type="GO" id="GO:0016791">
    <property type="term" value="F:phosphatase activity"/>
    <property type="evidence" value="ECO:0007669"/>
    <property type="project" value="UniProtKB-ARBA"/>
</dbReference>
<dbReference type="SUPFAM" id="SSF56655">
    <property type="entry name" value="Carbohydrate phosphatase"/>
    <property type="match status" value="1"/>
</dbReference>
<evidence type="ECO:0000256" key="5">
    <source>
        <dbReference type="ARBA" id="ARBA00022842"/>
    </source>
</evidence>
<dbReference type="PANTHER" id="PTHR43200:SF6">
    <property type="entry name" value="3'(2'),5'-BISPHOSPHATE NUCLEOTIDASE"/>
    <property type="match status" value="1"/>
</dbReference>
<dbReference type="EMBL" id="CAKKNE010000001">
    <property type="protein sequence ID" value="CAH0366495.1"/>
    <property type="molecule type" value="Genomic_DNA"/>
</dbReference>
<comment type="similarity">
    <text evidence="2">Belongs to the inositol monophosphatase superfamily.</text>
</comment>
<organism evidence="7 8">
    <name type="scientific">Pelagomonas calceolata</name>
    <dbReference type="NCBI Taxonomy" id="35677"/>
    <lineage>
        <taxon>Eukaryota</taxon>
        <taxon>Sar</taxon>
        <taxon>Stramenopiles</taxon>
        <taxon>Ochrophyta</taxon>
        <taxon>Pelagophyceae</taxon>
        <taxon>Pelagomonadales</taxon>
        <taxon>Pelagomonadaceae</taxon>
        <taxon>Pelagomonas</taxon>
    </lineage>
</organism>